<proteinExistence type="predicted"/>
<dbReference type="PROSITE" id="PS51257">
    <property type="entry name" value="PROKAR_LIPOPROTEIN"/>
    <property type="match status" value="1"/>
</dbReference>
<keyword evidence="2" id="KW-1185">Reference proteome</keyword>
<reference evidence="2" key="1">
    <citation type="journal article" date="2019" name="Int. J. Syst. Evol. Microbiol.">
        <title>The Global Catalogue of Microorganisms (GCM) 10K type strain sequencing project: providing services to taxonomists for standard genome sequencing and annotation.</title>
        <authorList>
            <consortium name="The Broad Institute Genomics Platform"/>
            <consortium name="The Broad Institute Genome Sequencing Center for Infectious Disease"/>
            <person name="Wu L."/>
            <person name="Ma J."/>
        </authorList>
    </citation>
    <scope>NUCLEOTIDE SEQUENCE [LARGE SCALE GENOMIC DNA]</scope>
    <source>
        <strain evidence="2">CECT 7956</strain>
    </source>
</reference>
<gene>
    <name evidence="1" type="ORF">ACFOOI_15825</name>
</gene>
<dbReference type="EMBL" id="JBHRYQ010000001">
    <property type="protein sequence ID" value="MFC3812130.1"/>
    <property type="molecule type" value="Genomic_DNA"/>
</dbReference>
<evidence type="ECO:0000313" key="2">
    <source>
        <dbReference type="Proteomes" id="UP001595616"/>
    </source>
</evidence>
<evidence type="ECO:0008006" key="3">
    <source>
        <dbReference type="Google" id="ProtNLM"/>
    </source>
</evidence>
<sequence length="191" mass="23007">MVKLKMFALMFTFFLISCIEKGYNNSYGIYIPKRPNFKLKDKEFIYPPNLKKNSIYVLEEEYYDNELIFSFKKNIWPDYISSKNWANGIIFLDFGRCLGVNVPIINQEIDLKLSKPEDFNPAKNHKEYFYYDMDKIQIESFVYGEGYGRYLIFDYKLDESGNFLIQEYKLSKSVYKKYNLPLDFKIKKIDW</sequence>
<organism evidence="1 2">
    <name type="scientific">Lacihabitans lacunae</name>
    <dbReference type="NCBI Taxonomy" id="1028214"/>
    <lineage>
        <taxon>Bacteria</taxon>
        <taxon>Pseudomonadati</taxon>
        <taxon>Bacteroidota</taxon>
        <taxon>Cytophagia</taxon>
        <taxon>Cytophagales</taxon>
        <taxon>Leadbetterellaceae</taxon>
        <taxon>Lacihabitans</taxon>
    </lineage>
</organism>
<name>A0ABV7YYR3_9BACT</name>
<comment type="caution">
    <text evidence="1">The sequence shown here is derived from an EMBL/GenBank/DDBJ whole genome shotgun (WGS) entry which is preliminary data.</text>
</comment>
<dbReference type="Proteomes" id="UP001595616">
    <property type="component" value="Unassembled WGS sequence"/>
</dbReference>
<accession>A0ABV7YYR3</accession>
<dbReference type="RefSeq" id="WP_379838996.1">
    <property type="nucleotide sequence ID" value="NZ_JBHRYQ010000001.1"/>
</dbReference>
<evidence type="ECO:0000313" key="1">
    <source>
        <dbReference type="EMBL" id="MFC3812130.1"/>
    </source>
</evidence>
<protein>
    <recommendedName>
        <fullName evidence="3">Lipoprotein</fullName>
    </recommendedName>
</protein>